<gene>
    <name evidence="2" type="ORF">DCF25_02070</name>
</gene>
<accession>A0A2W4UPC5</accession>
<evidence type="ECO:0000313" key="2">
    <source>
        <dbReference type="EMBL" id="PZO22723.1"/>
    </source>
</evidence>
<keyword evidence="1" id="KW-0812">Transmembrane</keyword>
<evidence type="ECO:0000313" key="3">
    <source>
        <dbReference type="Proteomes" id="UP000249354"/>
    </source>
</evidence>
<evidence type="ECO:0000256" key="1">
    <source>
        <dbReference type="SAM" id="Phobius"/>
    </source>
</evidence>
<dbReference type="EMBL" id="QBMC01000007">
    <property type="protein sequence ID" value="PZO22723.1"/>
    <property type="molecule type" value="Genomic_DNA"/>
</dbReference>
<name>A0A2W4UPC5_9CYAN</name>
<comment type="caution">
    <text evidence="2">The sequence shown here is derived from an EMBL/GenBank/DDBJ whole genome shotgun (WGS) entry which is preliminary data.</text>
</comment>
<reference evidence="3" key="1">
    <citation type="submission" date="2018-04" db="EMBL/GenBank/DDBJ databases">
        <authorList>
            <person name="Cornet L."/>
        </authorList>
    </citation>
    <scope>NUCLEOTIDE SEQUENCE [LARGE SCALE GENOMIC DNA]</scope>
</reference>
<keyword evidence="1" id="KW-0472">Membrane</keyword>
<sequence length="163" mass="18009">MQKKYNSWQSPKILLPALSVSIAVVIQCLYIYTATKREFTSLENALIQSFSLVAGLGGSYVFGKHSAKDAAMDMMRPHARSAFRRSLALYSSLSRVAVEIEKARNPEEFQSDEITLAKLEAIVIEQISTAGDALDDWSDLVPEEIEEVRNQLAARGNGESINA</sequence>
<reference evidence="2 3" key="2">
    <citation type="submission" date="2018-06" db="EMBL/GenBank/DDBJ databases">
        <title>Metagenomic assembly of (sub)arctic Cyanobacteria and their associated microbiome from non-axenic cultures.</title>
        <authorList>
            <person name="Baurain D."/>
        </authorList>
    </citation>
    <scope>NUCLEOTIDE SEQUENCE [LARGE SCALE GENOMIC DNA]</scope>
    <source>
        <strain evidence="2">ULC129bin1</strain>
    </source>
</reference>
<dbReference type="AlphaFoldDB" id="A0A2W4UPC5"/>
<proteinExistence type="predicted"/>
<feature type="transmembrane region" description="Helical" evidence="1">
    <location>
        <begin position="45"/>
        <end position="63"/>
    </location>
</feature>
<protein>
    <submittedName>
        <fullName evidence="2">Uncharacterized protein</fullName>
    </submittedName>
</protein>
<feature type="transmembrane region" description="Helical" evidence="1">
    <location>
        <begin position="12"/>
        <end position="33"/>
    </location>
</feature>
<keyword evidence="1" id="KW-1133">Transmembrane helix</keyword>
<dbReference type="Proteomes" id="UP000249354">
    <property type="component" value="Unassembled WGS sequence"/>
</dbReference>
<organism evidence="2 3">
    <name type="scientific">Leptolyngbya foveolarum</name>
    <dbReference type="NCBI Taxonomy" id="47253"/>
    <lineage>
        <taxon>Bacteria</taxon>
        <taxon>Bacillati</taxon>
        <taxon>Cyanobacteriota</taxon>
        <taxon>Cyanophyceae</taxon>
        <taxon>Leptolyngbyales</taxon>
        <taxon>Leptolyngbyaceae</taxon>
        <taxon>Leptolyngbya group</taxon>
        <taxon>Leptolyngbya</taxon>
    </lineage>
</organism>